<dbReference type="PROSITE" id="PS00571">
    <property type="entry name" value="AMIDASES"/>
    <property type="match status" value="1"/>
</dbReference>
<dbReference type="PANTHER" id="PTHR11895:SF7">
    <property type="entry name" value="GLUTAMYL-TRNA(GLN) AMIDOTRANSFERASE SUBUNIT A, MITOCHONDRIAL"/>
    <property type="match status" value="1"/>
</dbReference>
<dbReference type="PANTHER" id="PTHR11895">
    <property type="entry name" value="TRANSAMIDASE"/>
    <property type="match status" value="1"/>
</dbReference>
<protein>
    <submittedName>
        <fullName evidence="3">Amidase</fullName>
    </submittedName>
</protein>
<keyword evidence="4" id="KW-1185">Reference proteome</keyword>
<sequence length="502" mass="52351">MSFSERLRELDGHAQAELVRTGELSRGDLLRAAIERIERLDGSLGSVAVTSFDRALAQADEPDGPHPEERGPLHGVPFLLKDLGPTVAGMEATMGSRFLKGFVPAQGSELTDRFEAAGLRVLGKARTAEFGVLPTTENTAQGATVNPWDHARSAGGSSGGSAAAVAAGLVPVAHANDAGGSIRIPASNCGVFGLKPTRARTPLGPAVGDLMNGLAAEHVVSRSVRDSAAVLDAISGPAPGDPYWAPPVAAGTFARAVAEGPGRRLRIAFSTRAGSGGRLDPACATAVREAAALCAELGHEVVEAEPAVAFTDLVEPFLVLWAAGVSSAISSFALLSGRTPEPGQFEELTWELYEQGRTLSAAGYLLAVSTLQRAARGLAGFYEDEGERQGRGSRRGYDVLLGPVTSEPAPPLGTFSVGTPRQQLTRAVEFCHETPLANLTGQPAMSVPLHWTEAGLPVGVHATGRFGDEATLFALAAQLEQARPWAHRLPGPGHPRMETRSC</sequence>
<dbReference type="InterPro" id="IPR023631">
    <property type="entry name" value="Amidase_dom"/>
</dbReference>
<proteinExistence type="inferred from homology"/>
<evidence type="ECO:0000313" key="4">
    <source>
        <dbReference type="Proteomes" id="UP001432075"/>
    </source>
</evidence>
<dbReference type="InterPro" id="IPR036928">
    <property type="entry name" value="AS_sf"/>
</dbReference>
<name>A0ABZ1RX75_9ACTN</name>
<gene>
    <name evidence="3" type="ORF">OHU17_35830</name>
</gene>
<evidence type="ECO:0000313" key="3">
    <source>
        <dbReference type="EMBL" id="WUO51243.1"/>
    </source>
</evidence>
<dbReference type="Gene3D" id="3.90.1300.10">
    <property type="entry name" value="Amidase signature (AS) domain"/>
    <property type="match status" value="1"/>
</dbReference>
<dbReference type="InterPro" id="IPR000120">
    <property type="entry name" value="Amidase"/>
</dbReference>
<organism evidence="3 4">
    <name type="scientific">Streptomyces goshikiensis</name>
    <dbReference type="NCBI Taxonomy" id="1942"/>
    <lineage>
        <taxon>Bacteria</taxon>
        <taxon>Bacillati</taxon>
        <taxon>Actinomycetota</taxon>
        <taxon>Actinomycetes</taxon>
        <taxon>Kitasatosporales</taxon>
        <taxon>Streptomycetaceae</taxon>
        <taxon>Streptomyces</taxon>
    </lineage>
</organism>
<dbReference type="Proteomes" id="UP001432075">
    <property type="component" value="Plasmid unnamed1"/>
</dbReference>
<evidence type="ECO:0000256" key="1">
    <source>
        <dbReference type="ARBA" id="ARBA00009199"/>
    </source>
</evidence>
<dbReference type="SUPFAM" id="SSF75304">
    <property type="entry name" value="Amidase signature (AS) enzymes"/>
    <property type="match status" value="1"/>
</dbReference>
<dbReference type="RefSeq" id="WP_328777649.1">
    <property type="nucleotide sequence ID" value="NZ_CP108058.1"/>
</dbReference>
<dbReference type="EMBL" id="CP108058">
    <property type="protein sequence ID" value="WUO51243.1"/>
    <property type="molecule type" value="Genomic_DNA"/>
</dbReference>
<comment type="similarity">
    <text evidence="1">Belongs to the amidase family.</text>
</comment>
<geneLocation type="plasmid" evidence="3 4">
    <name>unnamed1</name>
</geneLocation>
<dbReference type="InterPro" id="IPR020556">
    <property type="entry name" value="Amidase_CS"/>
</dbReference>
<evidence type="ECO:0000259" key="2">
    <source>
        <dbReference type="Pfam" id="PF01425"/>
    </source>
</evidence>
<reference evidence="3" key="1">
    <citation type="submission" date="2022-10" db="EMBL/GenBank/DDBJ databases">
        <title>The complete genomes of actinobacterial strains from the NBC collection.</title>
        <authorList>
            <person name="Joergensen T.S."/>
            <person name="Alvarez Arevalo M."/>
            <person name="Sterndorff E.B."/>
            <person name="Faurdal D."/>
            <person name="Vuksanovic O."/>
            <person name="Mourched A.-S."/>
            <person name="Charusanti P."/>
            <person name="Shaw S."/>
            <person name="Blin K."/>
            <person name="Weber T."/>
        </authorList>
    </citation>
    <scope>NUCLEOTIDE SEQUENCE</scope>
    <source>
        <strain evidence="3">NBC_00283</strain>
        <plasmid evidence="3">unnamed1</plasmid>
    </source>
</reference>
<keyword evidence="3" id="KW-0614">Plasmid</keyword>
<accession>A0ABZ1RX75</accession>
<dbReference type="Pfam" id="PF01425">
    <property type="entry name" value="Amidase"/>
    <property type="match status" value="1"/>
</dbReference>
<feature type="domain" description="Amidase" evidence="2">
    <location>
        <begin position="28"/>
        <end position="472"/>
    </location>
</feature>